<dbReference type="Pfam" id="PF02518">
    <property type="entry name" value="HATPase_c"/>
    <property type="match status" value="1"/>
</dbReference>
<dbReference type="PANTHER" id="PTHR43065:SF42">
    <property type="entry name" value="TWO-COMPONENT SENSOR PPRA"/>
    <property type="match status" value="1"/>
</dbReference>
<dbReference type="Gene3D" id="1.10.287.130">
    <property type="match status" value="1"/>
</dbReference>
<proteinExistence type="predicted"/>
<gene>
    <name evidence="7" type="ORF">GCM10011514_37470</name>
</gene>
<dbReference type="EMBL" id="BMKK01000008">
    <property type="protein sequence ID" value="GGD69910.1"/>
    <property type="molecule type" value="Genomic_DNA"/>
</dbReference>
<name>A0A917DTV4_9BACT</name>
<sequence>MSKIDFSDVVIATSTMAVVMGVVTKILETKTRDHRLHTILNFAWLGMMLLSMLINLAGYETSYSTIICLTVLFAVQRSKGFPPARMLSIAFVPAAFVYLINDFFLFLTPNFFKDNKDYFDTARGFAFMWVLGFTIYAQRQAKRDKVVRDKAEAERRIIEAKKQELEYQVAERTAELRKQKESLEEALEELKTTQNQLIQAEKMASLGELTAGIAHEIQNPLNFVNNFSEVSVELCQELQEELDKDDFDKTYIAEILSDISQNQQKITHHGQRAASIVRGMLQHSRASNGQKELTDINALADEYLRLSYHGLRAKDKTFNADFKTILDPNLPKIEIIPQDFGRVLLNIINNAFYAVQQKAKQGIEGYKPTVTVATKVNPQEDLIVTITDNGGGMPESIKTKIFQPFFTTKPTGQGTGLGLSLSYDIITKGHAGTLEVESTEGEGTEFIITLPLK</sequence>
<keyword evidence="5" id="KW-1133">Transmembrane helix</keyword>
<feature type="transmembrane region" description="Helical" evidence="5">
    <location>
        <begin position="118"/>
        <end position="137"/>
    </location>
</feature>
<evidence type="ECO:0000313" key="7">
    <source>
        <dbReference type="EMBL" id="GGD69910.1"/>
    </source>
</evidence>
<dbReference type="EC" id="2.7.13.3" evidence="2"/>
<dbReference type="SUPFAM" id="SSF55874">
    <property type="entry name" value="ATPase domain of HSP90 chaperone/DNA topoisomerase II/histidine kinase"/>
    <property type="match status" value="1"/>
</dbReference>
<dbReference type="Gene3D" id="3.30.565.10">
    <property type="entry name" value="Histidine kinase-like ATPase, C-terminal domain"/>
    <property type="match status" value="1"/>
</dbReference>
<dbReference type="InterPro" id="IPR005467">
    <property type="entry name" value="His_kinase_dom"/>
</dbReference>
<dbReference type="InterPro" id="IPR036097">
    <property type="entry name" value="HisK_dim/P_sf"/>
</dbReference>
<keyword evidence="8" id="KW-1185">Reference proteome</keyword>
<feature type="transmembrane region" description="Helical" evidence="5">
    <location>
        <begin position="90"/>
        <end position="112"/>
    </location>
</feature>
<feature type="domain" description="Histidine kinase" evidence="6">
    <location>
        <begin position="212"/>
        <end position="453"/>
    </location>
</feature>
<keyword evidence="5" id="KW-0812">Transmembrane</keyword>
<protein>
    <recommendedName>
        <fullName evidence="2">histidine kinase</fullName>
        <ecNumber evidence="2">2.7.13.3</ecNumber>
    </recommendedName>
</protein>
<reference evidence="7" key="2">
    <citation type="submission" date="2020-09" db="EMBL/GenBank/DDBJ databases">
        <authorList>
            <person name="Sun Q."/>
            <person name="Zhou Y."/>
        </authorList>
    </citation>
    <scope>NUCLEOTIDE SEQUENCE</scope>
    <source>
        <strain evidence="7">CGMCC 1.15958</strain>
    </source>
</reference>
<keyword evidence="4" id="KW-0175">Coiled coil</keyword>
<dbReference type="PANTHER" id="PTHR43065">
    <property type="entry name" value="SENSOR HISTIDINE KINASE"/>
    <property type="match status" value="1"/>
</dbReference>
<evidence type="ECO:0000313" key="8">
    <source>
        <dbReference type="Proteomes" id="UP000609064"/>
    </source>
</evidence>
<dbReference type="InterPro" id="IPR003594">
    <property type="entry name" value="HATPase_dom"/>
</dbReference>
<feature type="coiled-coil region" evidence="4">
    <location>
        <begin position="143"/>
        <end position="203"/>
    </location>
</feature>
<dbReference type="PRINTS" id="PR00344">
    <property type="entry name" value="BCTRLSENSOR"/>
</dbReference>
<organism evidence="7 8">
    <name type="scientific">Emticicia aquatilis</name>
    <dbReference type="NCBI Taxonomy" id="1537369"/>
    <lineage>
        <taxon>Bacteria</taxon>
        <taxon>Pseudomonadati</taxon>
        <taxon>Bacteroidota</taxon>
        <taxon>Cytophagia</taxon>
        <taxon>Cytophagales</taxon>
        <taxon>Leadbetterellaceae</taxon>
        <taxon>Emticicia</taxon>
    </lineage>
</organism>
<evidence type="ECO:0000259" key="6">
    <source>
        <dbReference type="PROSITE" id="PS50109"/>
    </source>
</evidence>
<dbReference type="PROSITE" id="PS50109">
    <property type="entry name" value="HIS_KIN"/>
    <property type="match status" value="1"/>
</dbReference>
<evidence type="ECO:0000256" key="3">
    <source>
        <dbReference type="ARBA" id="ARBA00022553"/>
    </source>
</evidence>
<dbReference type="Proteomes" id="UP000609064">
    <property type="component" value="Unassembled WGS sequence"/>
</dbReference>
<dbReference type="SMART" id="SM00388">
    <property type="entry name" value="HisKA"/>
    <property type="match status" value="1"/>
</dbReference>
<keyword evidence="5" id="KW-0472">Membrane</keyword>
<accession>A0A917DTV4</accession>
<dbReference type="CDD" id="cd00082">
    <property type="entry name" value="HisKA"/>
    <property type="match status" value="1"/>
</dbReference>
<feature type="transmembrane region" description="Helical" evidence="5">
    <location>
        <begin position="6"/>
        <end position="27"/>
    </location>
</feature>
<evidence type="ECO:0000256" key="2">
    <source>
        <dbReference type="ARBA" id="ARBA00012438"/>
    </source>
</evidence>
<evidence type="ECO:0000256" key="5">
    <source>
        <dbReference type="SAM" id="Phobius"/>
    </source>
</evidence>
<dbReference type="AlphaFoldDB" id="A0A917DTV4"/>
<comment type="catalytic activity">
    <reaction evidence="1">
        <text>ATP + protein L-histidine = ADP + protein N-phospho-L-histidine.</text>
        <dbReference type="EC" id="2.7.13.3"/>
    </reaction>
</comment>
<reference evidence="7" key="1">
    <citation type="journal article" date="2014" name="Int. J. Syst. Evol. Microbiol.">
        <title>Complete genome sequence of Corynebacterium casei LMG S-19264T (=DSM 44701T), isolated from a smear-ripened cheese.</title>
        <authorList>
            <consortium name="US DOE Joint Genome Institute (JGI-PGF)"/>
            <person name="Walter F."/>
            <person name="Albersmeier A."/>
            <person name="Kalinowski J."/>
            <person name="Ruckert C."/>
        </authorList>
    </citation>
    <scope>NUCLEOTIDE SEQUENCE</scope>
    <source>
        <strain evidence="7">CGMCC 1.15958</strain>
    </source>
</reference>
<feature type="transmembrane region" description="Helical" evidence="5">
    <location>
        <begin position="39"/>
        <end position="56"/>
    </location>
</feature>
<comment type="caution">
    <text evidence="7">The sequence shown here is derived from an EMBL/GenBank/DDBJ whole genome shotgun (WGS) entry which is preliminary data.</text>
</comment>
<dbReference type="InterPro" id="IPR036890">
    <property type="entry name" value="HATPase_C_sf"/>
</dbReference>
<evidence type="ECO:0000256" key="1">
    <source>
        <dbReference type="ARBA" id="ARBA00000085"/>
    </source>
</evidence>
<dbReference type="RefSeq" id="WP_229250777.1">
    <property type="nucleotide sequence ID" value="NZ_BMKK01000008.1"/>
</dbReference>
<dbReference type="InterPro" id="IPR004358">
    <property type="entry name" value="Sig_transdc_His_kin-like_C"/>
</dbReference>
<dbReference type="GO" id="GO:0000155">
    <property type="term" value="F:phosphorelay sensor kinase activity"/>
    <property type="evidence" value="ECO:0007669"/>
    <property type="project" value="InterPro"/>
</dbReference>
<keyword evidence="3" id="KW-0597">Phosphoprotein</keyword>
<evidence type="ECO:0000256" key="4">
    <source>
        <dbReference type="SAM" id="Coils"/>
    </source>
</evidence>
<dbReference type="SUPFAM" id="SSF47384">
    <property type="entry name" value="Homodimeric domain of signal transducing histidine kinase"/>
    <property type="match status" value="1"/>
</dbReference>
<dbReference type="SMART" id="SM00387">
    <property type="entry name" value="HATPase_c"/>
    <property type="match status" value="1"/>
</dbReference>
<dbReference type="InterPro" id="IPR003661">
    <property type="entry name" value="HisK_dim/P_dom"/>
</dbReference>